<keyword evidence="2 10" id="KW-0812">Transmembrane</keyword>
<evidence type="ECO:0000256" key="7">
    <source>
        <dbReference type="ARBA" id="ARBA00023180"/>
    </source>
</evidence>
<dbReference type="PANTHER" id="PTHR46841:SF10">
    <property type="entry name" value="CD200 MOLECULE LIKE 1-RELATED"/>
    <property type="match status" value="1"/>
</dbReference>
<dbReference type="Ensembl" id="ENSPSTT00000014667.1">
    <property type="protein sequence ID" value="ENSPSTP00000013976.1"/>
    <property type="gene ID" value="ENSPSTG00000009893.1"/>
</dbReference>
<dbReference type="Proteomes" id="UP000694428">
    <property type="component" value="Unplaced"/>
</dbReference>
<dbReference type="GO" id="GO:0098632">
    <property type="term" value="F:cell-cell adhesion mediator activity"/>
    <property type="evidence" value="ECO:0007669"/>
    <property type="project" value="InterPro"/>
</dbReference>
<evidence type="ECO:0000256" key="9">
    <source>
        <dbReference type="SAM" id="MobiDB-lite"/>
    </source>
</evidence>
<dbReference type="GO" id="GO:0034113">
    <property type="term" value="P:heterotypic cell-cell adhesion"/>
    <property type="evidence" value="ECO:0007669"/>
    <property type="project" value="TreeGrafter"/>
</dbReference>
<dbReference type="InterPro" id="IPR007110">
    <property type="entry name" value="Ig-like_dom"/>
</dbReference>
<evidence type="ECO:0000256" key="8">
    <source>
        <dbReference type="ARBA" id="ARBA00023319"/>
    </source>
</evidence>
<protein>
    <recommendedName>
        <fullName evidence="11">Ig-like domain-containing protein</fullName>
    </recommendedName>
</protein>
<dbReference type="InterPro" id="IPR013783">
    <property type="entry name" value="Ig-like_fold"/>
</dbReference>
<dbReference type="CDD" id="cd05846">
    <property type="entry name" value="IgV_1_MRC-OX-2_like"/>
    <property type="match status" value="1"/>
</dbReference>
<dbReference type="SUPFAM" id="SSF48726">
    <property type="entry name" value="Immunoglobulin"/>
    <property type="match status" value="1"/>
</dbReference>
<sequence>MVEEHPTPFLAGLEEAVKCESIIEATLGEEANFSCYFLLPMDVLQVTWQKTNGSSFQNIATYSHTRGLRLIGSFRRKARFTRAALNASAITLQNLTFEDVSCYRCIFNVFPHGSFISKDLCLKIHKSGNANKPEVKMSDLDSPSTRGIQKRIGLVVVFIGAVLAVLILLIMRLINRKRRKLQKHRAHSTPEKEKGLQQDVSEQSKSLNTLKEQDSAYQKEWQTPGSSLHKKPLNQRRNLEENEGRETWKRNKRLVFSEEADSQDSTIHNIPQKELTELCNNELGCTLMKNNSETEACEESELCTATPWPSTGE</sequence>
<comment type="subcellular location">
    <subcellularLocation>
        <location evidence="1">Membrane</location>
        <topology evidence="1">Single-pass membrane protein</topology>
    </subcellularLocation>
</comment>
<evidence type="ECO:0000256" key="5">
    <source>
        <dbReference type="ARBA" id="ARBA00023136"/>
    </source>
</evidence>
<name>A0A8C9FD00_PAVCR</name>
<dbReference type="PROSITE" id="PS50835">
    <property type="entry name" value="IG_LIKE"/>
    <property type="match status" value="1"/>
</dbReference>
<dbReference type="GO" id="GO:0150079">
    <property type="term" value="P:negative regulation of neuroinflammatory response"/>
    <property type="evidence" value="ECO:0007669"/>
    <property type="project" value="TreeGrafter"/>
</dbReference>
<dbReference type="InterPro" id="IPR003599">
    <property type="entry name" value="Ig_sub"/>
</dbReference>
<dbReference type="InterPro" id="IPR047164">
    <property type="entry name" value="OX2G-like"/>
</dbReference>
<dbReference type="GO" id="GO:0043031">
    <property type="term" value="P:negative regulation of macrophage activation"/>
    <property type="evidence" value="ECO:0007669"/>
    <property type="project" value="InterPro"/>
</dbReference>
<dbReference type="GO" id="GO:0043025">
    <property type="term" value="C:neuronal cell body"/>
    <property type="evidence" value="ECO:0007669"/>
    <property type="project" value="TreeGrafter"/>
</dbReference>
<reference evidence="12" key="2">
    <citation type="submission" date="2025-09" db="UniProtKB">
        <authorList>
            <consortium name="Ensembl"/>
        </authorList>
    </citation>
    <scope>IDENTIFICATION</scope>
</reference>
<keyword evidence="6" id="KW-1015">Disulfide bond</keyword>
<feature type="transmembrane region" description="Helical" evidence="10">
    <location>
        <begin position="152"/>
        <end position="174"/>
    </location>
</feature>
<keyword evidence="13" id="KW-1185">Reference proteome</keyword>
<evidence type="ECO:0000256" key="10">
    <source>
        <dbReference type="SAM" id="Phobius"/>
    </source>
</evidence>
<feature type="compositionally biased region" description="Basic and acidic residues" evidence="9">
    <location>
        <begin position="237"/>
        <end position="247"/>
    </location>
</feature>
<keyword evidence="3" id="KW-0732">Signal</keyword>
<evidence type="ECO:0000256" key="4">
    <source>
        <dbReference type="ARBA" id="ARBA00022989"/>
    </source>
</evidence>
<keyword evidence="7" id="KW-0325">Glycoprotein</keyword>
<dbReference type="Gene3D" id="2.60.40.10">
    <property type="entry name" value="Immunoglobulins"/>
    <property type="match status" value="1"/>
</dbReference>
<accession>A0A8C9FD00</accession>
<evidence type="ECO:0000256" key="6">
    <source>
        <dbReference type="ARBA" id="ARBA00023157"/>
    </source>
</evidence>
<evidence type="ECO:0000256" key="1">
    <source>
        <dbReference type="ARBA" id="ARBA00004167"/>
    </source>
</evidence>
<keyword evidence="8" id="KW-0393">Immunoglobulin domain</keyword>
<feature type="domain" description="Ig-like" evidence="11">
    <location>
        <begin position="8"/>
        <end position="105"/>
    </location>
</feature>
<dbReference type="InterPro" id="IPR033321">
    <property type="entry name" value="CD200_Ig_V_dom"/>
</dbReference>
<dbReference type="InterPro" id="IPR036179">
    <property type="entry name" value="Ig-like_dom_sf"/>
</dbReference>
<evidence type="ECO:0000313" key="13">
    <source>
        <dbReference type="Proteomes" id="UP000694428"/>
    </source>
</evidence>
<feature type="region of interest" description="Disordered" evidence="9">
    <location>
        <begin position="181"/>
        <end position="247"/>
    </location>
</feature>
<evidence type="ECO:0000256" key="3">
    <source>
        <dbReference type="ARBA" id="ARBA00022729"/>
    </source>
</evidence>
<feature type="compositionally biased region" description="Polar residues" evidence="9">
    <location>
        <begin position="198"/>
        <end position="210"/>
    </location>
</feature>
<keyword evidence="5 10" id="KW-0472">Membrane</keyword>
<dbReference type="AlphaFoldDB" id="A0A8C9FD00"/>
<dbReference type="GO" id="GO:0050776">
    <property type="term" value="P:regulation of immune response"/>
    <property type="evidence" value="ECO:0007669"/>
    <property type="project" value="InterPro"/>
</dbReference>
<dbReference type="SMART" id="SM00409">
    <property type="entry name" value="IG"/>
    <property type="match status" value="1"/>
</dbReference>
<dbReference type="GO" id="GO:0009986">
    <property type="term" value="C:cell surface"/>
    <property type="evidence" value="ECO:0007669"/>
    <property type="project" value="TreeGrafter"/>
</dbReference>
<proteinExistence type="predicted"/>
<dbReference type="PANTHER" id="PTHR46841">
    <property type="entry name" value="OX-2 MEMBRANE GLYCOPROTEIN"/>
    <property type="match status" value="1"/>
</dbReference>
<keyword evidence="4 10" id="KW-1133">Transmembrane helix</keyword>
<evidence type="ECO:0000259" key="11">
    <source>
        <dbReference type="PROSITE" id="PS50835"/>
    </source>
</evidence>
<evidence type="ECO:0000313" key="12">
    <source>
        <dbReference type="Ensembl" id="ENSPSTP00000013976.1"/>
    </source>
</evidence>
<reference evidence="12" key="1">
    <citation type="submission" date="2025-08" db="UniProtKB">
        <authorList>
            <consortium name="Ensembl"/>
        </authorList>
    </citation>
    <scope>IDENTIFICATION</scope>
</reference>
<evidence type="ECO:0000256" key="2">
    <source>
        <dbReference type="ARBA" id="ARBA00022692"/>
    </source>
</evidence>
<dbReference type="GO" id="GO:0030424">
    <property type="term" value="C:axon"/>
    <property type="evidence" value="ECO:0007669"/>
    <property type="project" value="TreeGrafter"/>
</dbReference>
<dbReference type="GO" id="GO:0016020">
    <property type="term" value="C:membrane"/>
    <property type="evidence" value="ECO:0007669"/>
    <property type="project" value="UniProtKB-SubCell"/>
</dbReference>
<organism evidence="12 13">
    <name type="scientific">Pavo cristatus</name>
    <name type="common">Indian peafowl</name>
    <name type="synonym">Blue peafowl</name>
    <dbReference type="NCBI Taxonomy" id="9049"/>
    <lineage>
        <taxon>Eukaryota</taxon>
        <taxon>Metazoa</taxon>
        <taxon>Chordata</taxon>
        <taxon>Craniata</taxon>
        <taxon>Vertebrata</taxon>
        <taxon>Euteleostomi</taxon>
        <taxon>Archelosauria</taxon>
        <taxon>Archosauria</taxon>
        <taxon>Dinosauria</taxon>
        <taxon>Saurischia</taxon>
        <taxon>Theropoda</taxon>
        <taxon>Coelurosauria</taxon>
        <taxon>Aves</taxon>
        <taxon>Neognathae</taxon>
        <taxon>Galloanserae</taxon>
        <taxon>Galliformes</taxon>
        <taxon>Phasianidae</taxon>
        <taxon>Phasianinae</taxon>
        <taxon>Pavo</taxon>
    </lineage>
</organism>